<dbReference type="GO" id="GO:0006508">
    <property type="term" value="P:proteolysis"/>
    <property type="evidence" value="ECO:0007669"/>
    <property type="project" value="UniProtKB-KW"/>
</dbReference>
<dbReference type="GO" id="GO:0070006">
    <property type="term" value="F:metalloaminopeptidase activity"/>
    <property type="evidence" value="ECO:0007669"/>
    <property type="project" value="InterPro"/>
</dbReference>
<dbReference type="EMBL" id="KN716320">
    <property type="protein sequence ID" value="KJH47105.1"/>
    <property type="molecule type" value="Genomic_DNA"/>
</dbReference>
<organism evidence="6 7">
    <name type="scientific">Dictyocaulus viviparus</name>
    <name type="common">Bovine lungworm</name>
    <dbReference type="NCBI Taxonomy" id="29172"/>
    <lineage>
        <taxon>Eukaryota</taxon>
        <taxon>Metazoa</taxon>
        <taxon>Ecdysozoa</taxon>
        <taxon>Nematoda</taxon>
        <taxon>Chromadorea</taxon>
        <taxon>Rhabditida</taxon>
        <taxon>Rhabditina</taxon>
        <taxon>Rhabditomorpha</taxon>
        <taxon>Strongyloidea</taxon>
        <taxon>Metastrongylidae</taxon>
        <taxon>Dictyocaulus</taxon>
    </lineage>
</organism>
<evidence type="ECO:0000259" key="5">
    <source>
        <dbReference type="Pfam" id="PF00883"/>
    </source>
</evidence>
<keyword evidence="2 6" id="KW-0031">Aminopeptidase</keyword>
<dbReference type="PANTHER" id="PTHR11963:SF4">
    <property type="entry name" value="AMINOPEPTIDASE NPEPL1-RELATED"/>
    <property type="match status" value="1"/>
</dbReference>
<evidence type="ECO:0000256" key="4">
    <source>
        <dbReference type="ARBA" id="ARBA00022801"/>
    </source>
</evidence>
<reference evidence="6 7" key="1">
    <citation type="submission" date="2013-11" db="EMBL/GenBank/DDBJ databases">
        <title>Draft genome of the bovine lungworm Dictyocaulus viviparus.</title>
        <authorList>
            <person name="Mitreva M."/>
        </authorList>
    </citation>
    <scope>NUCLEOTIDE SEQUENCE [LARGE SCALE GENOMIC DNA]</scope>
    <source>
        <strain evidence="6 7">HannoverDv2000</strain>
    </source>
</reference>
<protein>
    <submittedName>
        <fullName evidence="6">Cytosol aminopeptidase family, catalytic domain protein</fullName>
    </submittedName>
</protein>
<evidence type="ECO:0000313" key="7">
    <source>
        <dbReference type="Proteomes" id="UP000053766"/>
    </source>
</evidence>
<dbReference type="InterPro" id="IPR000819">
    <property type="entry name" value="Peptidase_M17_C"/>
</dbReference>
<dbReference type="InterPro" id="IPR011356">
    <property type="entry name" value="Leucine_aapep/pepB"/>
</dbReference>
<dbReference type="SUPFAM" id="SSF53187">
    <property type="entry name" value="Zn-dependent exopeptidases"/>
    <property type="match status" value="1"/>
</dbReference>
<feature type="domain" description="Cytosol aminopeptidase" evidence="5">
    <location>
        <begin position="1"/>
        <end position="116"/>
    </location>
</feature>
<dbReference type="PANTHER" id="PTHR11963">
    <property type="entry name" value="LEUCINE AMINOPEPTIDASE-RELATED"/>
    <property type="match status" value="1"/>
</dbReference>
<dbReference type="Gene3D" id="3.40.630.10">
    <property type="entry name" value="Zn peptidases"/>
    <property type="match status" value="1"/>
</dbReference>
<dbReference type="GO" id="GO:0005737">
    <property type="term" value="C:cytoplasm"/>
    <property type="evidence" value="ECO:0007669"/>
    <property type="project" value="InterPro"/>
</dbReference>
<evidence type="ECO:0000256" key="1">
    <source>
        <dbReference type="ARBA" id="ARBA00009528"/>
    </source>
</evidence>
<dbReference type="Pfam" id="PF00883">
    <property type="entry name" value="Peptidase_M17"/>
    <property type="match status" value="1"/>
</dbReference>
<dbReference type="Proteomes" id="UP000053766">
    <property type="component" value="Unassembled WGS sequence"/>
</dbReference>
<keyword evidence="4" id="KW-0378">Hydrolase</keyword>
<dbReference type="OrthoDB" id="412814at2759"/>
<proteinExistence type="inferred from homology"/>
<dbReference type="MEROPS" id="M17.A05"/>
<sequence>MATLTGAQSFVSGKHHAALLTNCNEWEEKACLAGRRSGDLVAPMTFCPDLHFVDLKSPVADMRNSNLGKTEGPPSAVAGLFIGAHIEFGEGLKWLHFDIAAPAESGDRATGYGPALLSCLLGHLTKAPMFKH</sequence>
<evidence type="ECO:0000256" key="3">
    <source>
        <dbReference type="ARBA" id="ARBA00022670"/>
    </source>
</evidence>
<gene>
    <name evidence="6" type="ORF">DICVIV_06813</name>
</gene>
<evidence type="ECO:0000313" key="6">
    <source>
        <dbReference type="EMBL" id="KJH47105.1"/>
    </source>
</evidence>
<dbReference type="GO" id="GO:0030145">
    <property type="term" value="F:manganese ion binding"/>
    <property type="evidence" value="ECO:0007669"/>
    <property type="project" value="InterPro"/>
</dbReference>
<reference evidence="7" key="2">
    <citation type="journal article" date="2016" name="Sci. Rep.">
        <title>Dictyocaulus viviparus genome, variome and transcriptome elucidate lungworm biology and support future intervention.</title>
        <authorList>
            <person name="McNulty S.N."/>
            <person name="Strube C."/>
            <person name="Rosa B.A."/>
            <person name="Martin J.C."/>
            <person name="Tyagi R."/>
            <person name="Choi Y.J."/>
            <person name="Wang Q."/>
            <person name="Hallsworth Pepin K."/>
            <person name="Zhang X."/>
            <person name="Ozersky P."/>
            <person name="Wilson R.K."/>
            <person name="Sternberg P.W."/>
            <person name="Gasser R.B."/>
            <person name="Mitreva M."/>
        </authorList>
    </citation>
    <scope>NUCLEOTIDE SEQUENCE [LARGE SCALE GENOMIC DNA]</scope>
    <source>
        <strain evidence="7">HannoverDv2000</strain>
    </source>
</reference>
<keyword evidence="3" id="KW-0645">Protease</keyword>
<keyword evidence="7" id="KW-1185">Reference proteome</keyword>
<dbReference type="AlphaFoldDB" id="A0A0D8XRG0"/>
<comment type="similarity">
    <text evidence="1">Belongs to the peptidase M17 family.</text>
</comment>
<accession>A0A0D8XRG0</accession>
<evidence type="ECO:0000256" key="2">
    <source>
        <dbReference type="ARBA" id="ARBA00022438"/>
    </source>
</evidence>
<name>A0A0D8XRG0_DICVI</name>
<dbReference type="STRING" id="29172.A0A0D8XRG0"/>